<dbReference type="Proteomes" id="UP000007648">
    <property type="component" value="Unassembled WGS sequence"/>
</dbReference>
<keyword evidence="6" id="KW-1015">Disulfide bond</keyword>
<sequence length="126" mass="13314">MADSKFLFSPGASGMMTASFCLFLIFLILPGQLVLGQSQCSLDDLLNKKIEEQASSYVLATLQKLQLICSSVTSRGALATCPSESTVTGCSCGSACGSWDVRGSTTCHCQCAGMDWTSARCCRFGN</sequence>
<dbReference type="InterPro" id="IPR009714">
    <property type="entry name" value="RELM"/>
</dbReference>
<dbReference type="CDD" id="cd16333">
    <property type="entry name" value="RELM"/>
    <property type="match status" value="1"/>
</dbReference>
<feature type="chain" id="PRO_5029460179" description="Resistin" evidence="7">
    <location>
        <begin position="37"/>
        <end position="126"/>
    </location>
</feature>
<evidence type="ECO:0000256" key="2">
    <source>
        <dbReference type="ARBA" id="ARBA00007258"/>
    </source>
</evidence>
<dbReference type="SUPFAM" id="SSF111423">
    <property type="entry name" value="Resistin"/>
    <property type="match status" value="1"/>
</dbReference>
<evidence type="ECO:0000256" key="7">
    <source>
        <dbReference type="SAM" id="SignalP"/>
    </source>
</evidence>
<dbReference type="GO" id="GO:0005179">
    <property type="term" value="F:hormone activity"/>
    <property type="evidence" value="ECO:0007669"/>
    <property type="project" value="UniProtKB-KW"/>
</dbReference>
<accession>A0A7N4PYC9</accession>
<protein>
    <recommendedName>
        <fullName evidence="10">Resistin</fullName>
    </recommendedName>
</protein>
<comment type="subcellular location">
    <subcellularLocation>
        <location evidence="1">Secreted</location>
    </subcellularLocation>
</comment>
<name>A0A7N4PYC9_SARHA</name>
<organism evidence="8 9">
    <name type="scientific">Sarcophilus harrisii</name>
    <name type="common">Tasmanian devil</name>
    <name type="synonym">Sarcophilus laniarius</name>
    <dbReference type="NCBI Taxonomy" id="9305"/>
    <lineage>
        <taxon>Eukaryota</taxon>
        <taxon>Metazoa</taxon>
        <taxon>Chordata</taxon>
        <taxon>Craniata</taxon>
        <taxon>Vertebrata</taxon>
        <taxon>Euteleostomi</taxon>
        <taxon>Mammalia</taxon>
        <taxon>Metatheria</taxon>
        <taxon>Dasyuromorphia</taxon>
        <taxon>Dasyuridae</taxon>
        <taxon>Sarcophilus</taxon>
    </lineage>
</organism>
<evidence type="ECO:0000256" key="3">
    <source>
        <dbReference type="ARBA" id="ARBA00022525"/>
    </source>
</evidence>
<evidence type="ECO:0008006" key="10">
    <source>
        <dbReference type="Google" id="ProtNLM"/>
    </source>
</evidence>
<reference evidence="8" key="3">
    <citation type="submission" date="2025-09" db="UniProtKB">
        <authorList>
            <consortium name="Ensembl"/>
        </authorList>
    </citation>
    <scope>IDENTIFICATION</scope>
</reference>
<dbReference type="AlphaFoldDB" id="A0A7N4PYC9"/>
<comment type="similarity">
    <text evidence="2">Belongs to the resistin/FIZZ family.</text>
</comment>
<dbReference type="PANTHER" id="PTHR21101">
    <property type="entry name" value="RESISTIN"/>
    <property type="match status" value="1"/>
</dbReference>
<dbReference type="PANTHER" id="PTHR21101:SF11">
    <property type="entry name" value="RESISTIN"/>
    <property type="match status" value="1"/>
</dbReference>
<feature type="signal peptide" evidence="7">
    <location>
        <begin position="1"/>
        <end position="36"/>
    </location>
</feature>
<dbReference type="FunFam" id="2.60.40.4230:FF:000001">
    <property type="entry name" value="Resistin-like beta"/>
    <property type="match status" value="1"/>
</dbReference>
<keyword evidence="4" id="KW-0372">Hormone</keyword>
<reference evidence="8 9" key="1">
    <citation type="journal article" date="2011" name="Proc. Natl. Acad. Sci. U.S.A.">
        <title>Genetic diversity and population structure of the endangered marsupial Sarcophilus harrisii (Tasmanian devil).</title>
        <authorList>
            <person name="Miller W."/>
            <person name="Hayes V.M."/>
            <person name="Ratan A."/>
            <person name="Petersen D.C."/>
            <person name="Wittekindt N.E."/>
            <person name="Miller J."/>
            <person name="Walenz B."/>
            <person name="Knight J."/>
            <person name="Qi J."/>
            <person name="Zhao F."/>
            <person name="Wang Q."/>
            <person name="Bedoya-Reina O.C."/>
            <person name="Katiyar N."/>
            <person name="Tomsho L.P."/>
            <person name="Kasson L.M."/>
            <person name="Hardie R.A."/>
            <person name="Woodbridge P."/>
            <person name="Tindall E.A."/>
            <person name="Bertelsen M.F."/>
            <person name="Dixon D."/>
            <person name="Pyecroft S."/>
            <person name="Helgen K.M."/>
            <person name="Lesk A.M."/>
            <person name="Pringle T.H."/>
            <person name="Patterson N."/>
            <person name="Zhang Y."/>
            <person name="Kreiss A."/>
            <person name="Woods G.M."/>
            <person name="Jones M.E."/>
            <person name="Schuster S.C."/>
        </authorList>
    </citation>
    <scope>NUCLEOTIDE SEQUENCE [LARGE SCALE GENOMIC DNA]</scope>
</reference>
<proteinExistence type="inferred from homology"/>
<evidence type="ECO:0000313" key="8">
    <source>
        <dbReference type="Ensembl" id="ENSSHAP00000044246.1"/>
    </source>
</evidence>
<keyword evidence="5 7" id="KW-0732">Signal</keyword>
<evidence type="ECO:0000256" key="5">
    <source>
        <dbReference type="ARBA" id="ARBA00022729"/>
    </source>
</evidence>
<evidence type="ECO:0000313" key="9">
    <source>
        <dbReference type="Proteomes" id="UP000007648"/>
    </source>
</evidence>
<keyword evidence="9" id="KW-1185">Reference proteome</keyword>
<dbReference type="GeneTree" id="ENSGT00390000016177"/>
<evidence type="ECO:0000256" key="1">
    <source>
        <dbReference type="ARBA" id="ARBA00004613"/>
    </source>
</evidence>
<dbReference type="FunCoup" id="A0A7N4PYC9">
    <property type="interactions" value="23"/>
</dbReference>
<evidence type="ECO:0000256" key="6">
    <source>
        <dbReference type="ARBA" id="ARBA00023157"/>
    </source>
</evidence>
<dbReference type="InterPro" id="IPR036262">
    <property type="entry name" value="Resistin-like_sf"/>
</dbReference>
<keyword evidence="3" id="KW-0964">Secreted</keyword>
<dbReference type="GO" id="GO:0005615">
    <property type="term" value="C:extracellular space"/>
    <property type="evidence" value="ECO:0007669"/>
    <property type="project" value="TreeGrafter"/>
</dbReference>
<dbReference type="Ensembl" id="ENSSHAT00000027555.1">
    <property type="protein sequence ID" value="ENSSHAP00000044246.1"/>
    <property type="gene ID" value="ENSSHAG00000021671.1"/>
</dbReference>
<dbReference type="Pfam" id="PF06954">
    <property type="entry name" value="Resistin"/>
    <property type="match status" value="1"/>
</dbReference>
<evidence type="ECO:0000256" key="4">
    <source>
        <dbReference type="ARBA" id="ARBA00022702"/>
    </source>
</evidence>
<reference evidence="8" key="2">
    <citation type="submission" date="2025-08" db="UniProtKB">
        <authorList>
            <consortium name="Ensembl"/>
        </authorList>
    </citation>
    <scope>IDENTIFICATION</scope>
</reference>
<dbReference type="InParanoid" id="A0A7N4PYC9"/>
<dbReference type="Gene3D" id="2.60.40.4230">
    <property type="entry name" value="Resistin head domain"/>
    <property type="match status" value="1"/>
</dbReference>